<accession>A0A836L5B8</accession>
<evidence type="ECO:0000313" key="3">
    <source>
        <dbReference type="Proteomes" id="UP000674318"/>
    </source>
</evidence>
<name>A0A836L5B8_9TRYP</name>
<protein>
    <submittedName>
        <fullName evidence="2">Uncharacterized protein</fullName>
    </submittedName>
</protein>
<feature type="region of interest" description="Disordered" evidence="1">
    <location>
        <begin position="57"/>
        <end position="86"/>
    </location>
</feature>
<dbReference type="GeneID" id="94288342"/>
<feature type="compositionally biased region" description="Pro residues" evidence="1">
    <location>
        <begin position="28"/>
        <end position="39"/>
    </location>
</feature>
<organism evidence="2 3">
    <name type="scientific">Porcisia hertigi</name>
    <dbReference type="NCBI Taxonomy" id="2761500"/>
    <lineage>
        <taxon>Eukaryota</taxon>
        <taxon>Discoba</taxon>
        <taxon>Euglenozoa</taxon>
        <taxon>Kinetoplastea</taxon>
        <taxon>Metakinetoplastina</taxon>
        <taxon>Trypanosomatida</taxon>
        <taxon>Trypanosomatidae</taxon>
        <taxon>Leishmaniinae</taxon>
        <taxon>Porcisia</taxon>
    </lineage>
</organism>
<sequence>MSAGRLSVDAAPPHQVGGTTRSTMSKPPLAPVPPPPPLPATDAPFSLDGFLANFSGVPAPVARETPGGPQQNSRSHHSDTSMYAPFASREGGSDVLDFFFSAAASDTPCVSGSANSASPGLLVADNISGGESGGRLNFDFASFFLQAGQDGSCPDDGPRAAGSGDDARGTDTCDSEGYIRCEAGNMAHSTGEENALPTRSFSPQDDQVASALANDSFVSHSTAWGLESATANEKRYAPLPPQVQQPEALMEAVAESEGGKTTRTVPQQGASLMTLKSSEANASPVDQAPVKKLPREHISSSAMNQTRSLAAALAAAPSPPGLLAGEEAQRKVAPALLPNNVEETEGDGAKARLAADYIHPESAAFDDSIRRNMAEEEATAAPVHSRPSSSPGKPPVSLLRGSYSPGVAETTAPAVTPTPQLSPSRALVPLRPLLSTSYRPQPSVPIEMASGDATGMALRKAMSEAEEVWAHGLDMGWINSSEAHKAEAGMSTTDFASSSSSDAVFFSEAARLQQQAVQLGEESAQSTASLQALTSDLLRILGPHAALSSLVGEQYATTPLVHLPWALIEVLEGLLKSDTSSEEEVGEGGGAVTETERAEKPSAAPPPSSDSAAVGCNSSHDV</sequence>
<feature type="compositionally biased region" description="Low complexity" evidence="1">
    <location>
        <begin position="405"/>
        <end position="419"/>
    </location>
</feature>
<reference evidence="2 3" key="1">
    <citation type="submission" date="2021-02" db="EMBL/GenBank/DDBJ databases">
        <title>Porcisia hertigi Genome sequencing and assembly.</title>
        <authorList>
            <person name="Almutairi H."/>
            <person name="Gatherer D."/>
        </authorList>
    </citation>
    <scope>NUCLEOTIDE SEQUENCE [LARGE SCALE GENOMIC DNA]</scope>
    <source>
        <strain evidence="2 3">C119</strain>
    </source>
</reference>
<keyword evidence="3" id="KW-1185">Reference proteome</keyword>
<evidence type="ECO:0000256" key="1">
    <source>
        <dbReference type="SAM" id="MobiDB-lite"/>
    </source>
</evidence>
<feature type="region of interest" description="Disordered" evidence="1">
    <location>
        <begin position="577"/>
        <end position="622"/>
    </location>
</feature>
<dbReference type="EMBL" id="JAFJZO010000033">
    <property type="protein sequence ID" value="KAG5495170.1"/>
    <property type="molecule type" value="Genomic_DNA"/>
</dbReference>
<evidence type="ECO:0000313" key="2">
    <source>
        <dbReference type="EMBL" id="KAG5495170.1"/>
    </source>
</evidence>
<dbReference type="Proteomes" id="UP000674318">
    <property type="component" value="Unassembled WGS sequence"/>
</dbReference>
<dbReference type="OrthoDB" id="267698at2759"/>
<comment type="caution">
    <text evidence="2">The sequence shown here is derived from an EMBL/GenBank/DDBJ whole genome shotgun (WGS) entry which is preliminary data.</text>
</comment>
<feature type="region of interest" description="Disordered" evidence="1">
    <location>
        <begin position="1"/>
        <end position="44"/>
    </location>
</feature>
<dbReference type="AlphaFoldDB" id="A0A836L5B8"/>
<proteinExistence type="predicted"/>
<gene>
    <name evidence="2" type="ORF">JKF63_02225</name>
</gene>
<dbReference type="RefSeq" id="XP_067754422.1">
    <property type="nucleotide sequence ID" value="XM_067898265.1"/>
</dbReference>
<feature type="region of interest" description="Disordered" evidence="1">
    <location>
        <begin position="376"/>
        <end position="423"/>
    </location>
</feature>
<dbReference type="KEGG" id="phet:94288342"/>